<evidence type="ECO:0000256" key="1">
    <source>
        <dbReference type="SAM" id="SignalP"/>
    </source>
</evidence>
<organism evidence="2 3">
    <name type="scientific">Novosphingobium arvoryzae</name>
    <dbReference type="NCBI Taxonomy" id="1256514"/>
    <lineage>
        <taxon>Bacteria</taxon>
        <taxon>Pseudomonadati</taxon>
        <taxon>Pseudomonadota</taxon>
        <taxon>Alphaproteobacteria</taxon>
        <taxon>Sphingomonadales</taxon>
        <taxon>Sphingomonadaceae</taxon>
        <taxon>Novosphingobium</taxon>
    </lineage>
</organism>
<dbReference type="InterPro" id="IPR010239">
    <property type="entry name" value="CHP02001"/>
</dbReference>
<keyword evidence="1" id="KW-0732">Signal</keyword>
<dbReference type="Pfam" id="PF09694">
    <property type="entry name" value="Gcw_chp"/>
    <property type="match status" value="1"/>
</dbReference>
<sequence length="249" mass="25313">MLTSVRGLFAATLLAGCALAATPALADETDPPSDVTVTGSVALVTDYRFRGLSLSGGDFAVQGSVNVNHSSGFYAGAWASSLEDSPVYGNAELDVYAGWTGEIASGVTADVGLLYYVYPNGNVGDANVFEPYASISGSLGPATAKVGVAYAWKQDSLGGDDNLYLYTDWSLAVPETPLSVSAHLGYTDGALSPKLLTGVSTSGGLDYSVGAAYQITPALSLGVSYVGVEGASIDGFSNDAVVATLKASF</sequence>
<protein>
    <submittedName>
        <fullName evidence="2">TIGR02001 family outer membrane protein</fullName>
    </submittedName>
</protein>
<evidence type="ECO:0000313" key="2">
    <source>
        <dbReference type="EMBL" id="GGZ92729.1"/>
    </source>
</evidence>
<dbReference type="AlphaFoldDB" id="A0A918RD61"/>
<dbReference type="NCBIfam" id="TIGR02001">
    <property type="entry name" value="gcw_chp"/>
    <property type="match status" value="1"/>
</dbReference>
<feature type="chain" id="PRO_5037893738" evidence="1">
    <location>
        <begin position="27"/>
        <end position="249"/>
    </location>
</feature>
<reference evidence="2" key="2">
    <citation type="submission" date="2020-09" db="EMBL/GenBank/DDBJ databases">
        <authorList>
            <person name="Sun Q."/>
            <person name="Kim S."/>
        </authorList>
    </citation>
    <scope>NUCLEOTIDE SEQUENCE</scope>
    <source>
        <strain evidence="2">KCTC 32422</strain>
    </source>
</reference>
<dbReference type="EMBL" id="BMZD01000002">
    <property type="protein sequence ID" value="GGZ92729.1"/>
    <property type="molecule type" value="Genomic_DNA"/>
</dbReference>
<evidence type="ECO:0000313" key="3">
    <source>
        <dbReference type="Proteomes" id="UP000634139"/>
    </source>
</evidence>
<keyword evidence="3" id="KW-1185">Reference proteome</keyword>
<feature type="signal peptide" evidence="1">
    <location>
        <begin position="1"/>
        <end position="26"/>
    </location>
</feature>
<name>A0A918RD61_9SPHN</name>
<reference evidence="2" key="1">
    <citation type="journal article" date="2014" name="Int. J. Syst. Evol. Microbiol.">
        <title>Complete genome sequence of Corynebacterium casei LMG S-19264T (=DSM 44701T), isolated from a smear-ripened cheese.</title>
        <authorList>
            <consortium name="US DOE Joint Genome Institute (JGI-PGF)"/>
            <person name="Walter F."/>
            <person name="Albersmeier A."/>
            <person name="Kalinowski J."/>
            <person name="Ruckert C."/>
        </authorList>
    </citation>
    <scope>NUCLEOTIDE SEQUENCE</scope>
    <source>
        <strain evidence="2">KCTC 32422</strain>
    </source>
</reference>
<gene>
    <name evidence="2" type="ORF">GCM10011617_10470</name>
</gene>
<accession>A0A918RD61</accession>
<proteinExistence type="predicted"/>
<dbReference type="Proteomes" id="UP000634139">
    <property type="component" value="Unassembled WGS sequence"/>
</dbReference>
<comment type="caution">
    <text evidence="2">The sequence shown here is derived from an EMBL/GenBank/DDBJ whole genome shotgun (WGS) entry which is preliminary data.</text>
</comment>
<dbReference type="PROSITE" id="PS51257">
    <property type="entry name" value="PROKAR_LIPOPROTEIN"/>
    <property type="match status" value="1"/>
</dbReference>
<dbReference type="RefSeq" id="WP_189539368.1">
    <property type="nucleotide sequence ID" value="NZ_BMZD01000002.1"/>
</dbReference>